<dbReference type="InterPro" id="IPR022893">
    <property type="entry name" value="Shikimate_DH_fam"/>
</dbReference>
<feature type="domain" description="Shikimate dehydrogenase substrate binding N-terminal" evidence="8">
    <location>
        <begin position="12"/>
        <end position="95"/>
    </location>
</feature>
<dbReference type="InterPro" id="IPR006151">
    <property type="entry name" value="Shikm_DH/Glu-tRNA_Rdtase"/>
</dbReference>
<dbReference type="EC" id="1.1.1.25" evidence="2"/>
<dbReference type="SUPFAM" id="SSF53223">
    <property type="entry name" value="Aminoacid dehydrogenase-like, N-terminal domain"/>
    <property type="match status" value="1"/>
</dbReference>
<dbReference type="SUPFAM" id="SSF51735">
    <property type="entry name" value="NAD(P)-binding Rossmann-fold domains"/>
    <property type="match status" value="1"/>
</dbReference>
<evidence type="ECO:0000313" key="9">
    <source>
        <dbReference type="EMBL" id="PAU72022.1"/>
    </source>
</evidence>
<sequence length="262" mass="28319">MRISGKTKVCFIVADPIEHVKTPEKFNALCQEEGIDAVMVPAHVHSDCLESFVKSLSSMRNLAGFIVTVPHKTAMSHLCDQLTADARCAQATNVVRRTSDGRYHGYILDGKGFVAGLRENGFEPKGRSVYLVGSGGAASAIAFALAEENVALITIFNRTVKKAEELVLSIKKEHPNIEVVLGSNNPAGHELVVNATSLGLKNDDPLPFDTGELTKEQLVADIIMDPSETQLLKKAKSLGCMVQPGLPMLNNQLRLMIKTLGL</sequence>
<dbReference type="Gene3D" id="3.40.50.10860">
    <property type="entry name" value="Leucine Dehydrogenase, chain A, domain 1"/>
    <property type="match status" value="1"/>
</dbReference>
<dbReference type="EMBL" id="NSKA01000003">
    <property type="protein sequence ID" value="PAU72022.1"/>
    <property type="molecule type" value="Genomic_DNA"/>
</dbReference>
<gene>
    <name evidence="9" type="ORF">CK497_09595</name>
</gene>
<keyword evidence="3" id="KW-0521">NADP</keyword>
<evidence type="ECO:0000256" key="2">
    <source>
        <dbReference type="ARBA" id="ARBA00012962"/>
    </source>
</evidence>
<dbReference type="RefSeq" id="WP_095603536.1">
    <property type="nucleotide sequence ID" value="NZ_NSKA01000003.1"/>
</dbReference>
<comment type="pathway">
    <text evidence="1">Metabolic intermediate biosynthesis; chorismate biosynthesis; chorismate from D-erythrose 4-phosphate and phosphoenolpyruvate: step 4/7.</text>
</comment>
<keyword evidence="5" id="KW-0057">Aromatic amino acid biosynthesis</keyword>
<protein>
    <recommendedName>
        <fullName evidence="2">shikimate dehydrogenase (NADP(+))</fullName>
        <ecNumber evidence="2">1.1.1.25</ecNumber>
    </recommendedName>
</protein>
<evidence type="ECO:0000256" key="5">
    <source>
        <dbReference type="ARBA" id="ARBA00023141"/>
    </source>
</evidence>
<evidence type="ECO:0000256" key="6">
    <source>
        <dbReference type="ARBA" id="ARBA00049442"/>
    </source>
</evidence>
<dbReference type="Proteomes" id="UP000218675">
    <property type="component" value="Unassembled WGS sequence"/>
</dbReference>
<keyword evidence="5" id="KW-0028">Amino-acid biosynthesis</keyword>
<dbReference type="CDD" id="cd01065">
    <property type="entry name" value="NAD_bind_Shikimate_DH"/>
    <property type="match status" value="1"/>
</dbReference>
<comment type="caution">
    <text evidence="9">The sequence shown here is derived from an EMBL/GenBank/DDBJ whole genome shotgun (WGS) entry which is preliminary data.</text>
</comment>
<dbReference type="Gene3D" id="3.40.50.720">
    <property type="entry name" value="NAD(P)-binding Rossmann-like Domain"/>
    <property type="match status" value="1"/>
</dbReference>
<accession>A0ABX4HHS6</accession>
<dbReference type="PANTHER" id="PTHR21089">
    <property type="entry name" value="SHIKIMATE DEHYDROGENASE"/>
    <property type="match status" value="1"/>
</dbReference>
<comment type="catalytic activity">
    <reaction evidence="6">
        <text>shikimate + NADP(+) = 3-dehydroshikimate + NADPH + H(+)</text>
        <dbReference type="Rhea" id="RHEA:17737"/>
        <dbReference type="ChEBI" id="CHEBI:15378"/>
        <dbReference type="ChEBI" id="CHEBI:16630"/>
        <dbReference type="ChEBI" id="CHEBI:36208"/>
        <dbReference type="ChEBI" id="CHEBI:57783"/>
        <dbReference type="ChEBI" id="CHEBI:58349"/>
        <dbReference type="EC" id="1.1.1.25"/>
    </reaction>
</comment>
<evidence type="ECO:0000259" key="8">
    <source>
        <dbReference type="Pfam" id="PF08501"/>
    </source>
</evidence>
<dbReference type="InterPro" id="IPR046346">
    <property type="entry name" value="Aminoacid_DH-like_N_sf"/>
</dbReference>
<proteinExistence type="predicted"/>
<keyword evidence="4" id="KW-0560">Oxidoreductase</keyword>
<feature type="domain" description="Quinate/shikimate 5-dehydrogenase/glutamyl-tRNA reductase" evidence="7">
    <location>
        <begin position="125"/>
        <end position="173"/>
    </location>
</feature>
<dbReference type="InterPro" id="IPR013708">
    <property type="entry name" value="Shikimate_DH-bd_N"/>
</dbReference>
<evidence type="ECO:0000313" key="10">
    <source>
        <dbReference type="Proteomes" id="UP000218675"/>
    </source>
</evidence>
<dbReference type="Pfam" id="PF01488">
    <property type="entry name" value="Shikimate_DH"/>
    <property type="match status" value="1"/>
</dbReference>
<keyword evidence="10" id="KW-1185">Reference proteome</keyword>
<evidence type="ECO:0000256" key="4">
    <source>
        <dbReference type="ARBA" id="ARBA00023002"/>
    </source>
</evidence>
<dbReference type="Pfam" id="PF08501">
    <property type="entry name" value="Shikimate_dh_N"/>
    <property type="match status" value="1"/>
</dbReference>
<evidence type="ECO:0000259" key="7">
    <source>
        <dbReference type="Pfam" id="PF01488"/>
    </source>
</evidence>
<organism evidence="9 10">
    <name type="scientific">Vreelandella alkaliphila</name>
    <dbReference type="NCBI Taxonomy" id="272774"/>
    <lineage>
        <taxon>Bacteria</taxon>
        <taxon>Pseudomonadati</taxon>
        <taxon>Pseudomonadota</taxon>
        <taxon>Gammaproteobacteria</taxon>
        <taxon>Oceanospirillales</taxon>
        <taxon>Halomonadaceae</taxon>
        <taxon>Vreelandella</taxon>
    </lineage>
</organism>
<reference evidence="9 10" key="1">
    <citation type="submission" date="2017-08" db="EMBL/GenBank/DDBJ databases">
        <title>Halomonas binhaiensis sp. nov., isolated from saline alkaline soil.</title>
        <authorList>
            <person name="Wang D."/>
            <person name="Zhang G."/>
        </authorList>
    </citation>
    <scope>NUCLEOTIDE SEQUENCE [LARGE SCALE GENOMIC DNA]</scope>
    <source>
        <strain evidence="9 10">WN018</strain>
    </source>
</reference>
<dbReference type="PANTHER" id="PTHR21089:SF1">
    <property type="entry name" value="BIFUNCTIONAL 3-DEHYDROQUINATE DEHYDRATASE_SHIKIMATE DEHYDROGENASE, CHLOROPLASTIC"/>
    <property type="match status" value="1"/>
</dbReference>
<evidence type="ECO:0000256" key="1">
    <source>
        <dbReference type="ARBA" id="ARBA00004871"/>
    </source>
</evidence>
<name>A0ABX4HHS6_9GAMM</name>
<dbReference type="InterPro" id="IPR036291">
    <property type="entry name" value="NAD(P)-bd_dom_sf"/>
</dbReference>
<evidence type="ECO:0000256" key="3">
    <source>
        <dbReference type="ARBA" id="ARBA00022857"/>
    </source>
</evidence>